<dbReference type="PANTHER" id="PTHR33121">
    <property type="entry name" value="CYCLIC DI-GMP PHOSPHODIESTERASE PDEF"/>
    <property type="match status" value="1"/>
</dbReference>
<evidence type="ECO:0000313" key="13">
    <source>
        <dbReference type="EMBL" id="SCM75164.1"/>
    </source>
</evidence>
<accession>A0A212LC68</accession>
<keyword evidence="11" id="KW-0732">Signal</keyword>
<reference evidence="13" key="1">
    <citation type="submission" date="2016-08" db="EMBL/GenBank/DDBJ databases">
        <authorList>
            <person name="Seilhamer J.J."/>
        </authorList>
    </citation>
    <scope>NUCLEOTIDE SEQUENCE</scope>
    <source>
        <strain evidence="13">86</strain>
    </source>
</reference>
<dbReference type="Gene3D" id="3.20.20.450">
    <property type="entry name" value="EAL domain"/>
    <property type="match status" value="1"/>
</dbReference>
<dbReference type="Pfam" id="PF12792">
    <property type="entry name" value="CSS-motif"/>
    <property type="match status" value="1"/>
</dbReference>
<dbReference type="EMBL" id="FMJD01000005">
    <property type="protein sequence ID" value="SCM75164.1"/>
    <property type="molecule type" value="Genomic_DNA"/>
</dbReference>
<dbReference type="RefSeq" id="WP_288199959.1">
    <property type="nucleotide sequence ID" value="NZ_LT608334.1"/>
</dbReference>
<dbReference type="CDD" id="cd01948">
    <property type="entry name" value="EAL"/>
    <property type="match status" value="1"/>
</dbReference>
<proteinExistence type="predicted"/>
<keyword evidence="6" id="KW-0378">Hydrolase</keyword>
<evidence type="ECO:0000256" key="1">
    <source>
        <dbReference type="ARBA" id="ARBA00004651"/>
    </source>
</evidence>
<evidence type="ECO:0000256" key="11">
    <source>
        <dbReference type="SAM" id="SignalP"/>
    </source>
</evidence>
<evidence type="ECO:0000256" key="9">
    <source>
        <dbReference type="ARBA" id="ARBA00034290"/>
    </source>
</evidence>
<dbReference type="InterPro" id="IPR024744">
    <property type="entry name" value="CSS-motif_dom"/>
</dbReference>
<evidence type="ECO:0000256" key="4">
    <source>
        <dbReference type="ARBA" id="ARBA00022636"/>
    </source>
</evidence>
<dbReference type="GO" id="GO:0005886">
    <property type="term" value="C:plasma membrane"/>
    <property type="evidence" value="ECO:0007669"/>
    <property type="project" value="UniProtKB-SubCell"/>
</dbReference>
<dbReference type="PANTHER" id="PTHR33121:SF79">
    <property type="entry name" value="CYCLIC DI-GMP PHOSPHODIESTERASE PDED-RELATED"/>
    <property type="match status" value="1"/>
</dbReference>
<keyword evidence="3" id="KW-1003">Cell membrane</keyword>
<feature type="domain" description="EAL" evidence="12">
    <location>
        <begin position="260"/>
        <end position="513"/>
    </location>
</feature>
<evidence type="ECO:0000256" key="3">
    <source>
        <dbReference type="ARBA" id="ARBA00022475"/>
    </source>
</evidence>
<feature type="transmembrane region" description="Helical" evidence="10">
    <location>
        <begin position="238"/>
        <end position="259"/>
    </location>
</feature>
<dbReference type="InterPro" id="IPR035919">
    <property type="entry name" value="EAL_sf"/>
</dbReference>
<name>A0A212LC68_9HYPH</name>
<feature type="signal peptide" evidence="11">
    <location>
        <begin position="1"/>
        <end position="20"/>
    </location>
</feature>
<dbReference type="Pfam" id="PF00563">
    <property type="entry name" value="EAL"/>
    <property type="match status" value="1"/>
</dbReference>
<keyword evidence="8 10" id="KW-0472">Membrane</keyword>
<dbReference type="AlphaFoldDB" id="A0A212LC68"/>
<evidence type="ECO:0000256" key="7">
    <source>
        <dbReference type="ARBA" id="ARBA00022989"/>
    </source>
</evidence>
<dbReference type="SUPFAM" id="SSF141868">
    <property type="entry name" value="EAL domain-like"/>
    <property type="match status" value="1"/>
</dbReference>
<dbReference type="GO" id="GO:0071111">
    <property type="term" value="F:cyclic-guanylate-specific phosphodiesterase activity"/>
    <property type="evidence" value="ECO:0007669"/>
    <property type="project" value="UniProtKB-EC"/>
</dbReference>
<evidence type="ECO:0000256" key="2">
    <source>
        <dbReference type="ARBA" id="ARBA00012282"/>
    </source>
</evidence>
<evidence type="ECO:0000256" key="5">
    <source>
        <dbReference type="ARBA" id="ARBA00022692"/>
    </source>
</evidence>
<feature type="chain" id="PRO_5012623196" description="cyclic-guanylate-specific phosphodiesterase" evidence="11">
    <location>
        <begin position="21"/>
        <end position="552"/>
    </location>
</feature>
<dbReference type="InterPro" id="IPR050706">
    <property type="entry name" value="Cyclic-di-GMP_PDE-like"/>
</dbReference>
<protein>
    <recommendedName>
        <fullName evidence="2">cyclic-guanylate-specific phosphodiesterase</fullName>
        <ecNumber evidence="2">3.1.4.52</ecNumber>
    </recommendedName>
</protein>
<evidence type="ECO:0000256" key="6">
    <source>
        <dbReference type="ARBA" id="ARBA00022801"/>
    </source>
</evidence>
<dbReference type="InterPro" id="IPR001633">
    <property type="entry name" value="EAL_dom"/>
</dbReference>
<keyword evidence="5 10" id="KW-0812">Transmembrane</keyword>
<evidence type="ECO:0000256" key="10">
    <source>
        <dbReference type="SAM" id="Phobius"/>
    </source>
</evidence>
<evidence type="ECO:0000256" key="8">
    <source>
        <dbReference type="ARBA" id="ARBA00023136"/>
    </source>
</evidence>
<evidence type="ECO:0000259" key="12">
    <source>
        <dbReference type="PROSITE" id="PS50883"/>
    </source>
</evidence>
<keyword evidence="7 10" id="KW-1133">Transmembrane helix</keyword>
<keyword evidence="4" id="KW-0973">c-di-GMP</keyword>
<comment type="catalytic activity">
    <reaction evidence="9">
        <text>3',3'-c-di-GMP + H2O = 5'-phosphoguanylyl(3'-&gt;5')guanosine + H(+)</text>
        <dbReference type="Rhea" id="RHEA:24902"/>
        <dbReference type="ChEBI" id="CHEBI:15377"/>
        <dbReference type="ChEBI" id="CHEBI:15378"/>
        <dbReference type="ChEBI" id="CHEBI:58754"/>
        <dbReference type="ChEBI" id="CHEBI:58805"/>
        <dbReference type="EC" id="3.1.4.52"/>
    </reaction>
</comment>
<dbReference type="PROSITE" id="PS50883">
    <property type="entry name" value="EAL"/>
    <property type="match status" value="1"/>
</dbReference>
<gene>
    <name evidence="13" type="ORF">KL86PLE_130565</name>
</gene>
<comment type="subcellular location">
    <subcellularLocation>
        <location evidence="1">Cell membrane</location>
        <topology evidence="1">Multi-pass membrane protein</topology>
    </subcellularLocation>
</comment>
<dbReference type="EC" id="3.1.4.52" evidence="2"/>
<organism evidence="13">
    <name type="scientific">uncultured Pleomorphomonas sp</name>
    <dbReference type="NCBI Taxonomy" id="442121"/>
    <lineage>
        <taxon>Bacteria</taxon>
        <taxon>Pseudomonadati</taxon>
        <taxon>Pseudomonadota</taxon>
        <taxon>Alphaproteobacteria</taxon>
        <taxon>Hyphomicrobiales</taxon>
        <taxon>Pleomorphomonadaceae</taxon>
        <taxon>Pleomorphomonas</taxon>
        <taxon>environmental samples</taxon>
    </lineage>
</organism>
<sequence length="552" mass="59929">MKLRWLKWLRLLGLSAVVTAVPIAAADYVLSQHAISTGQAEADSMAERYLARAETTVAEALRVLADLRTGGRVTCSLADRTAFGMAAFNSEFIVQVGLTDEAGTLICGEPMGALAAPARLPVAEKGDPSVMLSVLSDGKDRRQAVVTLRVDDRMRLVARLAARALDIEAGAGYFEDSSVASVYLDDGSEWSKFAGKWTESDQSSALVSMVSSERYPIKVRVAVDEAAAQKSIAGLRTITIILSTLAGLGVFIIVTWSMWRQSDGDSFSRAVDNHEFIPYYQPVFDLMTGEIRGCEVLVRWLRPDGTMVPPGQFLAYAEATGAIRDITRQLMTQTVADVSDIYDKNPGLKLAINLTAMHFNDLEIMDDIKRIYGNSKIRYEQLCFEVTEQHPLKDLALSRAIIGRIQALGASVALDDVGTGHGGLAYLQKLGVDIIKIDKMFIDHIGTDHSSQTIVDTLVELGHQLGLGIVAEGVERPDQVEHLKSIGVVQAQGYIYSPPIPVKAFREFVLKSLESTKSGLGARTDKPVEVSDSFASLTVSVDEDDDEEADAA</sequence>
<dbReference type="SMART" id="SM00052">
    <property type="entry name" value="EAL"/>
    <property type="match status" value="1"/>
</dbReference>